<accession>A0ABU9E6E6</accession>
<dbReference type="Proteomes" id="UP001484239">
    <property type="component" value="Unassembled WGS sequence"/>
</dbReference>
<dbReference type="Gene3D" id="3.40.50.720">
    <property type="entry name" value="NAD(P)-binding Rossmann-like Domain"/>
    <property type="match status" value="1"/>
</dbReference>
<reference evidence="2 3" key="1">
    <citation type="submission" date="2024-02" db="EMBL/GenBank/DDBJ databases">
        <title>A novel Gemmatimonadota bacterium.</title>
        <authorList>
            <person name="Du Z.-J."/>
            <person name="Ye Y.-Q."/>
        </authorList>
    </citation>
    <scope>NUCLEOTIDE SEQUENCE [LARGE SCALE GENOMIC DNA]</scope>
    <source>
        <strain evidence="2 3">DH-20</strain>
    </source>
</reference>
<comment type="similarity">
    <text evidence="1">Belongs to the short-chain dehydrogenases/reductases (SDR) family.</text>
</comment>
<dbReference type="InterPro" id="IPR036291">
    <property type="entry name" value="NAD(P)-bd_dom_sf"/>
</dbReference>
<dbReference type="PANTHER" id="PTHR42879">
    <property type="entry name" value="3-OXOACYL-(ACYL-CARRIER-PROTEIN) REDUCTASE"/>
    <property type="match status" value="1"/>
</dbReference>
<dbReference type="SUPFAM" id="SSF51735">
    <property type="entry name" value="NAD(P)-binding Rossmann-fold domains"/>
    <property type="match status" value="1"/>
</dbReference>
<dbReference type="RefSeq" id="WP_405275127.1">
    <property type="nucleotide sequence ID" value="NZ_CP144380.1"/>
</dbReference>
<evidence type="ECO:0000313" key="3">
    <source>
        <dbReference type="Proteomes" id="UP001484239"/>
    </source>
</evidence>
<evidence type="ECO:0000313" key="2">
    <source>
        <dbReference type="EMBL" id="MEK9500323.1"/>
    </source>
</evidence>
<dbReference type="PANTHER" id="PTHR42879:SF6">
    <property type="entry name" value="NADPH-DEPENDENT REDUCTASE BACG"/>
    <property type="match status" value="1"/>
</dbReference>
<sequence length="239" mass="25295">MTEATDGRERVALVTAASRGIGAGIARRLHRDGYRLALFARSAEVEELAGELDAIAVRGSVTDPAALERFAASAMDRYGRIDAVVVNTGHPPKGELLEIDDEAWHGGLDMVMLPTIRLARAVTPVMEAAGGGAWVNISTFGALEPSPSFPVSSALRAALGAFTKLYADRHAAAGIRMNAVLPGFVETYPIDEAVRDRIPAGRSARVEEIAGTVAWLLSDDAGYVTGRNLVVDGGLTRSW</sequence>
<dbReference type="Pfam" id="PF13561">
    <property type="entry name" value="adh_short_C2"/>
    <property type="match status" value="1"/>
</dbReference>
<dbReference type="EMBL" id="JBBHLI010000002">
    <property type="protein sequence ID" value="MEK9500323.1"/>
    <property type="molecule type" value="Genomic_DNA"/>
</dbReference>
<evidence type="ECO:0000256" key="1">
    <source>
        <dbReference type="ARBA" id="ARBA00006484"/>
    </source>
</evidence>
<dbReference type="InterPro" id="IPR002347">
    <property type="entry name" value="SDR_fam"/>
</dbReference>
<dbReference type="PRINTS" id="PR00081">
    <property type="entry name" value="GDHRDH"/>
</dbReference>
<protein>
    <submittedName>
        <fullName evidence="2">SDR family oxidoreductase</fullName>
    </submittedName>
</protein>
<dbReference type="InterPro" id="IPR050259">
    <property type="entry name" value="SDR"/>
</dbReference>
<keyword evidence="3" id="KW-1185">Reference proteome</keyword>
<comment type="caution">
    <text evidence="2">The sequence shown here is derived from an EMBL/GenBank/DDBJ whole genome shotgun (WGS) entry which is preliminary data.</text>
</comment>
<organism evidence="2 3">
    <name type="scientific">Gaopeijia maritima</name>
    <dbReference type="NCBI Taxonomy" id="3119007"/>
    <lineage>
        <taxon>Bacteria</taxon>
        <taxon>Pseudomonadati</taxon>
        <taxon>Gemmatimonadota</taxon>
        <taxon>Longimicrobiia</taxon>
        <taxon>Gaopeijiales</taxon>
        <taxon>Gaopeijiaceae</taxon>
        <taxon>Gaopeijia</taxon>
    </lineage>
</organism>
<name>A0ABU9E6E6_9BACT</name>
<proteinExistence type="inferred from homology"/>
<gene>
    <name evidence="2" type="ORF">WI372_04985</name>
</gene>